<feature type="compositionally biased region" description="Basic residues" evidence="1">
    <location>
        <begin position="16"/>
        <end position="29"/>
    </location>
</feature>
<organism evidence="2">
    <name type="scientific">uncultured Solirubrobacteraceae bacterium</name>
    <dbReference type="NCBI Taxonomy" id="1162706"/>
    <lineage>
        <taxon>Bacteria</taxon>
        <taxon>Bacillati</taxon>
        <taxon>Actinomycetota</taxon>
        <taxon>Thermoleophilia</taxon>
        <taxon>Solirubrobacterales</taxon>
        <taxon>Solirubrobacteraceae</taxon>
        <taxon>environmental samples</taxon>
    </lineage>
</organism>
<dbReference type="EMBL" id="CADCVT010000258">
    <property type="protein sequence ID" value="CAA9511581.1"/>
    <property type="molecule type" value="Genomic_DNA"/>
</dbReference>
<reference evidence="2" key="1">
    <citation type="submission" date="2020-02" db="EMBL/GenBank/DDBJ databases">
        <authorList>
            <person name="Meier V. D."/>
        </authorList>
    </citation>
    <scope>NUCLEOTIDE SEQUENCE</scope>
    <source>
        <strain evidence="2">AVDCRST_MAG85</strain>
    </source>
</reference>
<evidence type="ECO:0000313" key="2">
    <source>
        <dbReference type="EMBL" id="CAA9511581.1"/>
    </source>
</evidence>
<protein>
    <submittedName>
        <fullName evidence="2">Magnesium and cobalt efflux protein CorC</fullName>
    </submittedName>
</protein>
<proteinExistence type="predicted"/>
<dbReference type="AlphaFoldDB" id="A0A6J4T2G4"/>
<accession>A0A6J4T2G4</accession>
<name>A0A6J4T2G4_9ACTN</name>
<feature type="region of interest" description="Disordered" evidence="1">
    <location>
        <begin position="1"/>
        <end position="154"/>
    </location>
</feature>
<feature type="compositionally biased region" description="Basic and acidic residues" evidence="1">
    <location>
        <begin position="1"/>
        <end position="15"/>
    </location>
</feature>
<sequence length="221" mass="25137">DRVLPDRGRCADRRQRLLRRGRVRARPHAPRADRGAREGGRQARERRPAPPRRPQRVPVGVPARHHARLARHRLPRRAGDRRPRRAGARRRDLARPGRRHLDRHRVRHRHRGAHHDRRAGPEDLGHRQGRARRAAGRPPAHLVRPDHAAVHPRPELGVEQAAEDLLQDRCRRDGLRGGLVAEGAARAHRAGPRRRPARPGRGRDALGRLPPARAGGPQRDD</sequence>
<feature type="compositionally biased region" description="Basic residues" evidence="1">
    <location>
        <begin position="63"/>
        <end position="76"/>
    </location>
</feature>
<feature type="compositionally biased region" description="Basic residues" evidence="1">
    <location>
        <begin position="186"/>
        <end position="200"/>
    </location>
</feature>
<feature type="region of interest" description="Disordered" evidence="1">
    <location>
        <begin position="178"/>
        <end position="221"/>
    </location>
</feature>
<evidence type="ECO:0000256" key="1">
    <source>
        <dbReference type="SAM" id="MobiDB-lite"/>
    </source>
</evidence>
<feature type="non-terminal residue" evidence="2">
    <location>
        <position position="221"/>
    </location>
</feature>
<feature type="non-terminal residue" evidence="2">
    <location>
        <position position="1"/>
    </location>
</feature>
<feature type="compositionally biased region" description="Basic and acidic residues" evidence="1">
    <location>
        <begin position="30"/>
        <end position="48"/>
    </location>
</feature>
<feature type="compositionally biased region" description="Basic and acidic residues" evidence="1">
    <location>
        <begin position="143"/>
        <end position="154"/>
    </location>
</feature>
<gene>
    <name evidence="2" type="ORF">AVDCRST_MAG85-2375</name>
</gene>
<feature type="compositionally biased region" description="Basic residues" evidence="1">
    <location>
        <begin position="96"/>
        <end position="117"/>
    </location>
</feature>